<organism evidence="1 2">
    <name type="scientific">Bombilactobacillus bombi</name>
    <dbReference type="NCBI Taxonomy" id="1303590"/>
    <lineage>
        <taxon>Bacteria</taxon>
        <taxon>Bacillati</taxon>
        <taxon>Bacillota</taxon>
        <taxon>Bacilli</taxon>
        <taxon>Lactobacillales</taxon>
        <taxon>Lactobacillaceae</taxon>
        <taxon>Bombilactobacillus</taxon>
    </lineage>
</organism>
<evidence type="ECO:0000313" key="2">
    <source>
        <dbReference type="Proteomes" id="UP000284822"/>
    </source>
</evidence>
<evidence type="ECO:0000313" key="1">
    <source>
        <dbReference type="EMBL" id="RHW46077.1"/>
    </source>
</evidence>
<dbReference type="RefSeq" id="WP_118910924.1">
    <property type="nucleotide sequence ID" value="NZ_QOCS01000014.1"/>
</dbReference>
<comment type="caution">
    <text evidence="1">The sequence shown here is derived from an EMBL/GenBank/DDBJ whole genome shotgun (WGS) entry which is preliminary data.</text>
</comment>
<protein>
    <submittedName>
        <fullName evidence="1">Uncharacterized protein</fullName>
    </submittedName>
</protein>
<dbReference type="EMBL" id="QOCS01000014">
    <property type="protein sequence ID" value="RHW46077.1"/>
    <property type="molecule type" value="Genomic_DNA"/>
</dbReference>
<reference evidence="1 2" key="1">
    <citation type="submission" date="2018-07" db="EMBL/GenBank/DDBJ databases">
        <title>Genome sequences of six Lactobacillus spp. isolated from bumble bee guts.</title>
        <authorList>
            <person name="Motta E.V.S."/>
            <person name="Moran N.A."/>
        </authorList>
    </citation>
    <scope>NUCLEOTIDE SEQUENCE [LARGE SCALE GENOMIC DNA]</scope>
    <source>
        <strain evidence="1 2">LV-8.1</strain>
    </source>
</reference>
<name>A0A417Z642_9LACO</name>
<proteinExistence type="predicted"/>
<dbReference type="Proteomes" id="UP000284822">
    <property type="component" value="Unassembled WGS sequence"/>
</dbReference>
<sequence length="118" mass="13503">MTEIRSVADSVDKKTYYPQTHYQAVIDFAKGCKNVIDEKYIKSLIKPKYVKDLHSIKESGLFYFDENTQNKPAQLDNGFIQAVFSDENNGAAKLLTTINYYEIKNAVWSELQAVKSLI</sequence>
<gene>
    <name evidence="1" type="ORF">DS832_06930</name>
</gene>
<accession>A0A417Z642</accession>
<dbReference type="AlphaFoldDB" id="A0A417Z642"/>